<gene>
    <name evidence="9" type="ORF">EYC82_13990</name>
</gene>
<dbReference type="RefSeq" id="WP_279250169.1">
    <property type="nucleotide sequence ID" value="NZ_SHNO01000001.1"/>
</dbReference>
<dbReference type="InterPro" id="IPR000515">
    <property type="entry name" value="MetI-like"/>
</dbReference>
<dbReference type="SUPFAM" id="SSF161098">
    <property type="entry name" value="MetI-like"/>
    <property type="match status" value="1"/>
</dbReference>
<keyword evidence="2 7" id="KW-0813">Transport</keyword>
<proteinExistence type="inferred from homology"/>
<protein>
    <submittedName>
        <fullName evidence="9">ABC transporter permease</fullName>
    </submittedName>
</protein>
<keyword evidence="5 7" id="KW-1133">Transmembrane helix</keyword>
<evidence type="ECO:0000256" key="4">
    <source>
        <dbReference type="ARBA" id="ARBA00022692"/>
    </source>
</evidence>
<feature type="transmembrane region" description="Helical" evidence="7">
    <location>
        <begin position="222"/>
        <end position="248"/>
    </location>
</feature>
<dbReference type="Pfam" id="PF00528">
    <property type="entry name" value="BPD_transp_1"/>
    <property type="match status" value="1"/>
</dbReference>
<name>A0ABT3T873_9GAMM</name>
<dbReference type="PROSITE" id="PS50928">
    <property type="entry name" value="ABC_TM1"/>
    <property type="match status" value="1"/>
</dbReference>
<dbReference type="PANTHER" id="PTHR30151">
    <property type="entry name" value="ALKANE SULFONATE ABC TRANSPORTER-RELATED, MEMBRANE SUBUNIT"/>
    <property type="match status" value="1"/>
</dbReference>
<comment type="caution">
    <text evidence="9">The sequence shown here is derived from an EMBL/GenBank/DDBJ whole genome shotgun (WGS) entry which is preliminary data.</text>
</comment>
<keyword evidence="10" id="KW-1185">Reference proteome</keyword>
<evidence type="ECO:0000313" key="9">
    <source>
        <dbReference type="EMBL" id="MCX2978473.1"/>
    </source>
</evidence>
<evidence type="ECO:0000256" key="7">
    <source>
        <dbReference type="RuleBase" id="RU363032"/>
    </source>
</evidence>
<dbReference type="Gene3D" id="1.10.3720.10">
    <property type="entry name" value="MetI-like"/>
    <property type="match status" value="1"/>
</dbReference>
<keyword evidence="3" id="KW-1003">Cell membrane</keyword>
<accession>A0ABT3T873</accession>
<reference evidence="9" key="1">
    <citation type="submission" date="2019-02" db="EMBL/GenBank/DDBJ databases">
        <authorList>
            <person name="Li S.-H."/>
        </authorList>
    </citation>
    <scope>NUCLEOTIDE SEQUENCE</scope>
    <source>
        <strain evidence="9">IMCC11814</strain>
    </source>
</reference>
<sequence>MLGALRDWIAEKLPAWIFLGGLLSVWQLVVAQEWVAAYLLPSPTQIFATTWQLWPEIWAATLSTAHSIFWGLGFSILTGVSLALLFFAIPLVRRAVLPFCIFFQTVPIIAIAPLLVIWFGFGDPTVRASAFIVSLFPILANTLTGLQETDPQLRELYRLYRPSPWQLIVKLQLPSALPYMLTGIRISAGLAVIGAIVGEFIAGGGIGSLIDAARTQQRVDLVFSGVLMSSVLALSLVFAIEVLSRLLLRGRPYLRKV</sequence>
<evidence type="ECO:0000259" key="8">
    <source>
        <dbReference type="PROSITE" id="PS50928"/>
    </source>
</evidence>
<dbReference type="EMBL" id="SHNO01000001">
    <property type="protein sequence ID" value="MCX2978473.1"/>
    <property type="molecule type" value="Genomic_DNA"/>
</dbReference>
<evidence type="ECO:0000256" key="2">
    <source>
        <dbReference type="ARBA" id="ARBA00022448"/>
    </source>
</evidence>
<dbReference type="PANTHER" id="PTHR30151:SF41">
    <property type="entry name" value="ABC TRANSPORTER PERMEASE PROTEIN"/>
    <property type="match status" value="1"/>
</dbReference>
<comment type="similarity">
    <text evidence="7">Belongs to the binding-protein-dependent transport system permease family.</text>
</comment>
<keyword evidence="6 7" id="KW-0472">Membrane</keyword>
<feature type="transmembrane region" description="Helical" evidence="7">
    <location>
        <begin position="188"/>
        <end position="210"/>
    </location>
</feature>
<keyword evidence="4 7" id="KW-0812">Transmembrane</keyword>
<dbReference type="Proteomes" id="UP001143304">
    <property type="component" value="Unassembled WGS sequence"/>
</dbReference>
<dbReference type="CDD" id="cd06261">
    <property type="entry name" value="TM_PBP2"/>
    <property type="match status" value="1"/>
</dbReference>
<evidence type="ECO:0000256" key="6">
    <source>
        <dbReference type="ARBA" id="ARBA00023136"/>
    </source>
</evidence>
<organism evidence="9 10">
    <name type="scientific">Candidatus Marimicrobium litorale</name>
    <dbReference type="NCBI Taxonomy" id="2518991"/>
    <lineage>
        <taxon>Bacteria</taxon>
        <taxon>Pseudomonadati</taxon>
        <taxon>Pseudomonadota</taxon>
        <taxon>Gammaproteobacteria</taxon>
        <taxon>Cellvibrionales</taxon>
        <taxon>Halieaceae</taxon>
        <taxon>Marimicrobium</taxon>
    </lineage>
</organism>
<comment type="subcellular location">
    <subcellularLocation>
        <location evidence="1 7">Cell membrane</location>
        <topology evidence="1 7">Multi-pass membrane protein</topology>
    </subcellularLocation>
</comment>
<evidence type="ECO:0000256" key="5">
    <source>
        <dbReference type="ARBA" id="ARBA00022989"/>
    </source>
</evidence>
<feature type="transmembrane region" description="Helical" evidence="7">
    <location>
        <begin position="68"/>
        <end position="89"/>
    </location>
</feature>
<feature type="transmembrane region" description="Helical" evidence="7">
    <location>
        <begin position="96"/>
        <end position="121"/>
    </location>
</feature>
<dbReference type="InterPro" id="IPR035906">
    <property type="entry name" value="MetI-like_sf"/>
</dbReference>
<evidence type="ECO:0000256" key="3">
    <source>
        <dbReference type="ARBA" id="ARBA00022475"/>
    </source>
</evidence>
<feature type="domain" description="ABC transmembrane type-1" evidence="8">
    <location>
        <begin position="61"/>
        <end position="244"/>
    </location>
</feature>
<evidence type="ECO:0000313" key="10">
    <source>
        <dbReference type="Proteomes" id="UP001143304"/>
    </source>
</evidence>
<evidence type="ECO:0000256" key="1">
    <source>
        <dbReference type="ARBA" id="ARBA00004651"/>
    </source>
</evidence>